<dbReference type="Gene3D" id="3.30.420.10">
    <property type="entry name" value="Ribonuclease H-like superfamily/Ribonuclease H"/>
    <property type="match status" value="1"/>
</dbReference>
<evidence type="ECO:0000313" key="2">
    <source>
        <dbReference type="Proteomes" id="UP000026915"/>
    </source>
</evidence>
<gene>
    <name evidence="1" type="ORF">TCM_022634</name>
</gene>
<dbReference type="Proteomes" id="UP000026915">
    <property type="component" value="Chromosome 5"/>
</dbReference>
<dbReference type="EMBL" id="CM001883">
    <property type="protein sequence ID" value="EOY08296.1"/>
    <property type="molecule type" value="Genomic_DNA"/>
</dbReference>
<dbReference type="InterPro" id="IPR053151">
    <property type="entry name" value="RNase_H-like"/>
</dbReference>
<dbReference type="AlphaFoldDB" id="A0A061EU11"/>
<evidence type="ECO:0000313" key="1">
    <source>
        <dbReference type="EMBL" id="EOY08296.1"/>
    </source>
</evidence>
<dbReference type="PANTHER" id="PTHR47723:SF22">
    <property type="entry name" value="RNASE H TYPE-1 DOMAIN-CONTAINING PROTEIN"/>
    <property type="match status" value="1"/>
</dbReference>
<protein>
    <recommendedName>
        <fullName evidence="3">RNase H type-1 domain-containing protein</fullName>
    </recommendedName>
</protein>
<organism evidence="1 2">
    <name type="scientific">Theobroma cacao</name>
    <name type="common">Cacao</name>
    <name type="synonym">Cocoa</name>
    <dbReference type="NCBI Taxonomy" id="3641"/>
    <lineage>
        <taxon>Eukaryota</taxon>
        <taxon>Viridiplantae</taxon>
        <taxon>Streptophyta</taxon>
        <taxon>Embryophyta</taxon>
        <taxon>Tracheophyta</taxon>
        <taxon>Spermatophyta</taxon>
        <taxon>Magnoliopsida</taxon>
        <taxon>eudicotyledons</taxon>
        <taxon>Gunneridae</taxon>
        <taxon>Pentapetalae</taxon>
        <taxon>rosids</taxon>
        <taxon>malvids</taxon>
        <taxon>Malvales</taxon>
        <taxon>Malvaceae</taxon>
        <taxon>Byttnerioideae</taxon>
        <taxon>Theobroma</taxon>
    </lineage>
</organism>
<dbReference type="Gramene" id="EOY08296">
    <property type="protein sequence ID" value="EOY08296"/>
    <property type="gene ID" value="TCM_022634"/>
</dbReference>
<dbReference type="InterPro" id="IPR036397">
    <property type="entry name" value="RNaseH_sf"/>
</dbReference>
<reference evidence="1 2" key="1">
    <citation type="journal article" date="2013" name="Genome Biol.">
        <title>The genome sequence of the most widely cultivated cacao type and its use to identify candidate genes regulating pod color.</title>
        <authorList>
            <person name="Motamayor J.C."/>
            <person name="Mockaitis K."/>
            <person name="Schmutz J."/>
            <person name="Haiminen N."/>
            <person name="Iii D.L."/>
            <person name="Cornejo O."/>
            <person name="Findley S.D."/>
            <person name="Zheng P."/>
            <person name="Utro F."/>
            <person name="Royaert S."/>
            <person name="Saski C."/>
            <person name="Jenkins J."/>
            <person name="Podicheti R."/>
            <person name="Zhao M."/>
            <person name="Scheffler B.E."/>
            <person name="Stack J.C."/>
            <person name="Feltus F.A."/>
            <person name="Mustiga G.M."/>
            <person name="Amores F."/>
            <person name="Phillips W."/>
            <person name="Marelli J.P."/>
            <person name="May G.D."/>
            <person name="Shapiro H."/>
            <person name="Ma J."/>
            <person name="Bustamante C.D."/>
            <person name="Schnell R.J."/>
            <person name="Main D."/>
            <person name="Gilbert D."/>
            <person name="Parida L."/>
            <person name="Kuhn D.N."/>
        </authorList>
    </citation>
    <scope>NUCLEOTIDE SEQUENCE [LARGE SCALE GENOMIC DNA]</scope>
    <source>
        <strain evidence="2">cv. Matina 1-6</strain>
    </source>
</reference>
<name>A0A061EU11_THECC</name>
<proteinExistence type="predicted"/>
<dbReference type="InParanoid" id="A0A061EU11"/>
<dbReference type="GO" id="GO:0003676">
    <property type="term" value="F:nucleic acid binding"/>
    <property type="evidence" value="ECO:0007669"/>
    <property type="project" value="InterPro"/>
</dbReference>
<dbReference type="PANTHER" id="PTHR47723">
    <property type="entry name" value="OS05G0353850 PROTEIN"/>
    <property type="match status" value="1"/>
</dbReference>
<keyword evidence="2" id="KW-1185">Reference proteome</keyword>
<accession>A0A061EU11</accession>
<evidence type="ECO:0008006" key="3">
    <source>
        <dbReference type="Google" id="ProtNLM"/>
    </source>
</evidence>
<dbReference type="HOGENOM" id="CLU_000680_21_2_1"/>
<sequence length="198" mass="23095">MNWVNRKESVVYFQAWNGFASSLHNRDVWRMAFYAIVWPLWLTRNDLVFKGKKWDGCQIFDLVKVRMAWWVHARWPQSNVSVNELVRTSNAGVVSRKVGKKRNTEAWKKPQNGWLKFNIDKASEGNLRQSSIRGILEIATWVSNPNEIPWRMKKEIIQIHQLLAKVSEWKISHTLRSTNEEADLLAKGGCTTIEFIVG</sequence>